<proteinExistence type="predicted"/>
<dbReference type="Pfam" id="PF00055">
    <property type="entry name" value="Laminin_N"/>
    <property type="match status" value="1"/>
</dbReference>
<dbReference type="SMART" id="SM00136">
    <property type="entry name" value="LamNT"/>
    <property type="match status" value="1"/>
</dbReference>
<dbReference type="GO" id="GO:0007411">
    <property type="term" value="P:axon guidance"/>
    <property type="evidence" value="ECO:0007669"/>
    <property type="project" value="TreeGrafter"/>
</dbReference>
<sequence length="157" mass="17861">MKIANKFLRTAGIGNIRRNNSQDFGLWPSVFNLATKAVITVNATCGEGGREEYCKMAEGAKGRCGICDNFSPDTGKRHSIHFAIDGSNRWWQSPALFYGPEFEFVTITIDLKQVKYVPWLKQNPLDICLKYVLNMVNQFWTWKIFSIDFLQSVAAIL</sequence>
<dbReference type="Gene3D" id="2.60.120.260">
    <property type="entry name" value="Galactose-binding domain-like"/>
    <property type="match status" value="1"/>
</dbReference>
<comment type="caution">
    <text evidence="4">The sequence shown here is derived from an EMBL/GenBank/DDBJ whole genome shotgun (WGS) entry which is preliminary data.</text>
</comment>
<keyword evidence="1" id="KW-1015">Disulfide bond</keyword>
<evidence type="ECO:0000313" key="5">
    <source>
        <dbReference type="Proteomes" id="UP001431783"/>
    </source>
</evidence>
<feature type="domain" description="Laminin N-terminal" evidence="3">
    <location>
        <begin position="22"/>
        <end position="157"/>
    </location>
</feature>
<evidence type="ECO:0000256" key="1">
    <source>
        <dbReference type="ARBA" id="ARBA00023157"/>
    </source>
</evidence>
<dbReference type="InterPro" id="IPR050440">
    <property type="entry name" value="Laminin/Netrin_ECM"/>
</dbReference>
<gene>
    <name evidence="4" type="ORF">WA026_017072</name>
</gene>
<dbReference type="GO" id="GO:0005604">
    <property type="term" value="C:basement membrane"/>
    <property type="evidence" value="ECO:0007669"/>
    <property type="project" value="TreeGrafter"/>
</dbReference>
<evidence type="ECO:0000259" key="3">
    <source>
        <dbReference type="PROSITE" id="PS51117"/>
    </source>
</evidence>
<dbReference type="PANTHER" id="PTHR10574:SF428">
    <property type="entry name" value="LAMININ SUBUNIT ALPHA-1-LIKE PROTEIN"/>
    <property type="match status" value="1"/>
</dbReference>
<dbReference type="EMBL" id="JARQZJ010000010">
    <property type="protein sequence ID" value="KAK9872270.1"/>
    <property type="molecule type" value="Genomic_DNA"/>
</dbReference>
<reference evidence="4 5" key="1">
    <citation type="submission" date="2023-03" db="EMBL/GenBank/DDBJ databases">
        <title>Genome insight into feeding habits of ladybird beetles.</title>
        <authorList>
            <person name="Li H.-S."/>
            <person name="Huang Y.-H."/>
            <person name="Pang H."/>
        </authorList>
    </citation>
    <scope>NUCLEOTIDE SEQUENCE [LARGE SCALE GENOMIC DNA]</scope>
    <source>
        <strain evidence="4">SYSU_2023b</strain>
        <tissue evidence="4">Whole body</tissue>
    </source>
</reference>
<keyword evidence="5" id="KW-1185">Reference proteome</keyword>
<accession>A0AAW1TWT7</accession>
<dbReference type="Proteomes" id="UP001431783">
    <property type="component" value="Unassembled WGS sequence"/>
</dbReference>
<protein>
    <recommendedName>
        <fullName evidence="3">Laminin N-terminal domain-containing protein</fullName>
    </recommendedName>
</protein>
<dbReference type="AlphaFoldDB" id="A0AAW1TWT7"/>
<dbReference type="GO" id="GO:0005201">
    <property type="term" value="F:extracellular matrix structural constituent"/>
    <property type="evidence" value="ECO:0007669"/>
    <property type="project" value="TreeGrafter"/>
</dbReference>
<keyword evidence="2" id="KW-0424">Laminin EGF-like domain</keyword>
<dbReference type="PANTHER" id="PTHR10574">
    <property type="entry name" value="NETRIN/LAMININ-RELATED"/>
    <property type="match status" value="1"/>
</dbReference>
<evidence type="ECO:0000256" key="2">
    <source>
        <dbReference type="ARBA" id="ARBA00023292"/>
    </source>
</evidence>
<dbReference type="GO" id="GO:0009888">
    <property type="term" value="P:tissue development"/>
    <property type="evidence" value="ECO:0007669"/>
    <property type="project" value="TreeGrafter"/>
</dbReference>
<dbReference type="GO" id="GO:0009887">
    <property type="term" value="P:animal organ morphogenesis"/>
    <property type="evidence" value="ECO:0007669"/>
    <property type="project" value="TreeGrafter"/>
</dbReference>
<dbReference type="InterPro" id="IPR008211">
    <property type="entry name" value="Laminin_N"/>
</dbReference>
<organism evidence="4 5">
    <name type="scientific">Henosepilachna vigintioctopunctata</name>
    <dbReference type="NCBI Taxonomy" id="420089"/>
    <lineage>
        <taxon>Eukaryota</taxon>
        <taxon>Metazoa</taxon>
        <taxon>Ecdysozoa</taxon>
        <taxon>Arthropoda</taxon>
        <taxon>Hexapoda</taxon>
        <taxon>Insecta</taxon>
        <taxon>Pterygota</taxon>
        <taxon>Neoptera</taxon>
        <taxon>Endopterygota</taxon>
        <taxon>Coleoptera</taxon>
        <taxon>Polyphaga</taxon>
        <taxon>Cucujiformia</taxon>
        <taxon>Coccinelloidea</taxon>
        <taxon>Coccinellidae</taxon>
        <taxon>Epilachninae</taxon>
        <taxon>Epilachnini</taxon>
        <taxon>Henosepilachna</taxon>
    </lineage>
</organism>
<dbReference type="PROSITE" id="PS51117">
    <property type="entry name" value="LAMININ_NTER"/>
    <property type="match status" value="1"/>
</dbReference>
<name>A0AAW1TWT7_9CUCU</name>
<evidence type="ECO:0000313" key="4">
    <source>
        <dbReference type="EMBL" id="KAK9872270.1"/>
    </source>
</evidence>